<dbReference type="GO" id="GO:0008270">
    <property type="term" value="F:zinc ion binding"/>
    <property type="evidence" value="ECO:0007669"/>
    <property type="project" value="UniProtKB-KW"/>
</dbReference>
<evidence type="ECO:0000256" key="5">
    <source>
        <dbReference type="SAM" id="MobiDB-lite"/>
    </source>
</evidence>
<keyword evidence="8" id="KW-1185">Reference proteome</keyword>
<dbReference type="SUPFAM" id="SSF90229">
    <property type="entry name" value="CCCH zinc finger"/>
    <property type="match status" value="1"/>
</dbReference>
<dbReference type="EMBL" id="CAJNDS010002134">
    <property type="protein sequence ID" value="CAE7345101.1"/>
    <property type="molecule type" value="Genomic_DNA"/>
</dbReference>
<dbReference type="Gene3D" id="4.10.1000.10">
    <property type="entry name" value="Zinc finger, CCCH-type"/>
    <property type="match status" value="1"/>
</dbReference>
<reference evidence="7" key="1">
    <citation type="submission" date="2021-02" db="EMBL/GenBank/DDBJ databases">
        <authorList>
            <person name="Dougan E. K."/>
            <person name="Rhodes N."/>
            <person name="Thang M."/>
            <person name="Chan C."/>
        </authorList>
    </citation>
    <scope>NUCLEOTIDE SEQUENCE</scope>
</reference>
<evidence type="ECO:0000256" key="2">
    <source>
        <dbReference type="ARBA" id="ARBA00022771"/>
    </source>
</evidence>
<dbReference type="AlphaFoldDB" id="A0A812PSK9"/>
<feature type="compositionally biased region" description="Acidic residues" evidence="5">
    <location>
        <begin position="297"/>
        <end position="306"/>
    </location>
</feature>
<dbReference type="SUPFAM" id="SSF63570">
    <property type="entry name" value="PABC (PABP) domain"/>
    <property type="match status" value="1"/>
</dbReference>
<keyword evidence="2 4" id="KW-0863">Zinc-finger</keyword>
<proteinExistence type="predicted"/>
<feature type="domain" description="C3H1-type" evidence="6">
    <location>
        <begin position="236"/>
        <end position="258"/>
    </location>
</feature>
<evidence type="ECO:0000256" key="3">
    <source>
        <dbReference type="ARBA" id="ARBA00022833"/>
    </source>
</evidence>
<comment type="caution">
    <text evidence="7">The sequence shown here is derived from an EMBL/GenBank/DDBJ whole genome shotgun (WGS) entry which is preliminary data.</text>
</comment>
<evidence type="ECO:0000313" key="8">
    <source>
        <dbReference type="Proteomes" id="UP000604046"/>
    </source>
</evidence>
<dbReference type="PROSITE" id="PS50103">
    <property type="entry name" value="ZF_C3H1"/>
    <property type="match status" value="1"/>
</dbReference>
<evidence type="ECO:0000256" key="1">
    <source>
        <dbReference type="ARBA" id="ARBA00022723"/>
    </source>
</evidence>
<dbReference type="GO" id="GO:0003723">
    <property type="term" value="F:RNA binding"/>
    <property type="evidence" value="ECO:0007669"/>
    <property type="project" value="InterPro"/>
</dbReference>
<evidence type="ECO:0000256" key="4">
    <source>
        <dbReference type="PROSITE-ProRule" id="PRU00723"/>
    </source>
</evidence>
<name>A0A812PSK9_9DINO</name>
<sequence length="362" mass="40449">MGDIRRVIPADSAMKQQFQFGDPVYQVTVVKVEEDGTLVLQADGLELEDDNAAPGDWIEDNQCEEGIAKQFYGEKIRSILLSSQAPSDYVGKIVGMILDGHDVEQLKHLVRDPNELKHLGKAAYEILCKDKWQPQGVESWPKAEHPRKLYEEDLVSVVLRATKYNVETASRLSRRYWTPRGAARLASLVGEYKAFYGGSCCAFQELMESEGRNVAEYLDLDQVRAVHGGPQSSYHKCKFWEKGNCRNGDHCRFEHRLCGQDWINPSSSSSEVRRKDPLPVSDKQQDAQNDGDIGEPPTDEGDVDEDQQAREDAAFQEQHQYGKGTGKGSTKGSFAGRSKPMCSGSLEGVWTMIPDNSSERLG</sequence>
<dbReference type="Proteomes" id="UP000604046">
    <property type="component" value="Unassembled WGS sequence"/>
</dbReference>
<feature type="zinc finger region" description="C3H1-type" evidence="4">
    <location>
        <begin position="236"/>
        <end position="258"/>
    </location>
</feature>
<dbReference type="OrthoDB" id="20729at2759"/>
<dbReference type="InterPro" id="IPR036855">
    <property type="entry name" value="Znf_CCCH_sf"/>
</dbReference>
<evidence type="ECO:0000259" key="6">
    <source>
        <dbReference type="PROSITE" id="PS50103"/>
    </source>
</evidence>
<dbReference type="InterPro" id="IPR036053">
    <property type="entry name" value="PABP-dom"/>
</dbReference>
<organism evidence="7 8">
    <name type="scientific">Symbiodinium natans</name>
    <dbReference type="NCBI Taxonomy" id="878477"/>
    <lineage>
        <taxon>Eukaryota</taxon>
        <taxon>Sar</taxon>
        <taxon>Alveolata</taxon>
        <taxon>Dinophyceae</taxon>
        <taxon>Suessiales</taxon>
        <taxon>Symbiodiniaceae</taxon>
        <taxon>Symbiodinium</taxon>
    </lineage>
</organism>
<protein>
    <recommendedName>
        <fullName evidence="6">C3H1-type domain-containing protein</fullName>
    </recommendedName>
</protein>
<dbReference type="InterPro" id="IPR000571">
    <property type="entry name" value="Znf_CCCH"/>
</dbReference>
<keyword evidence="3 4" id="KW-0862">Zinc</keyword>
<dbReference type="Gene3D" id="1.10.1900.10">
    <property type="entry name" value="c-terminal domain of poly(a) binding protein"/>
    <property type="match status" value="1"/>
</dbReference>
<accession>A0A812PSK9</accession>
<keyword evidence="1 4" id="KW-0479">Metal-binding</keyword>
<gene>
    <name evidence="7" type="ORF">SNAT2548_LOCUS18085</name>
</gene>
<feature type="region of interest" description="Disordered" evidence="5">
    <location>
        <begin position="264"/>
        <end position="362"/>
    </location>
</feature>
<dbReference type="SMART" id="SM00356">
    <property type="entry name" value="ZnF_C3H1"/>
    <property type="match status" value="1"/>
</dbReference>
<evidence type="ECO:0000313" key="7">
    <source>
        <dbReference type="EMBL" id="CAE7345101.1"/>
    </source>
</evidence>